<dbReference type="AlphaFoldDB" id="A0ABC8KBG6"/>
<gene>
    <name evidence="2" type="ORF">ERUC_LOCUS22046</name>
</gene>
<accession>A0ABC8KBG6</accession>
<evidence type="ECO:0000313" key="2">
    <source>
        <dbReference type="EMBL" id="CAH8356291.1"/>
    </source>
</evidence>
<feature type="region of interest" description="Disordered" evidence="1">
    <location>
        <begin position="1"/>
        <end position="24"/>
    </location>
</feature>
<reference evidence="2 3" key="1">
    <citation type="submission" date="2022-03" db="EMBL/GenBank/DDBJ databases">
        <authorList>
            <person name="Macdonald S."/>
            <person name="Ahmed S."/>
            <person name="Newling K."/>
        </authorList>
    </citation>
    <scope>NUCLEOTIDE SEQUENCE [LARGE SCALE GENOMIC DNA]</scope>
</reference>
<keyword evidence="3" id="KW-1185">Reference proteome</keyword>
<name>A0ABC8KBG6_ERUVS</name>
<sequence>MSHLDEVIISKKEGDNGVDHDEGRMGDLDERMICHGSPSFRVYCIDVASDDVEEDKPYIDT</sequence>
<protein>
    <submittedName>
        <fullName evidence="2">Uncharacterized protein</fullName>
    </submittedName>
</protein>
<dbReference type="EMBL" id="CAKOAT010216266">
    <property type="protein sequence ID" value="CAH8356291.1"/>
    <property type="molecule type" value="Genomic_DNA"/>
</dbReference>
<organism evidence="2 3">
    <name type="scientific">Eruca vesicaria subsp. sativa</name>
    <name type="common">Garden rocket</name>
    <name type="synonym">Eruca sativa</name>
    <dbReference type="NCBI Taxonomy" id="29727"/>
    <lineage>
        <taxon>Eukaryota</taxon>
        <taxon>Viridiplantae</taxon>
        <taxon>Streptophyta</taxon>
        <taxon>Embryophyta</taxon>
        <taxon>Tracheophyta</taxon>
        <taxon>Spermatophyta</taxon>
        <taxon>Magnoliopsida</taxon>
        <taxon>eudicotyledons</taxon>
        <taxon>Gunneridae</taxon>
        <taxon>Pentapetalae</taxon>
        <taxon>rosids</taxon>
        <taxon>malvids</taxon>
        <taxon>Brassicales</taxon>
        <taxon>Brassicaceae</taxon>
        <taxon>Brassiceae</taxon>
        <taxon>Eruca</taxon>
    </lineage>
</organism>
<evidence type="ECO:0000256" key="1">
    <source>
        <dbReference type="SAM" id="MobiDB-lite"/>
    </source>
</evidence>
<evidence type="ECO:0000313" key="3">
    <source>
        <dbReference type="Proteomes" id="UP001642260"/>
    </source>
</evidence>
<comment type="caution">
    <text evidence="2">The sequence shown here is derived from an EMBL/GenBank/DDBJ whole genome shotgun (WGS) entry which is preliminary data.</text>
</comment>
<proteinExistence type="predicted"/>
<dbReference type="Proteomes" id="UP001642260">
    <property type="component" value="Unassembled WGS sequence"/>
</dbReference>